<feature type="non-terminal residue" evidence="2">
    <location>
        <position position="1"/>
    </location>
</feature>
<feature type="compositionally biased region" description="Basic residues" evidence="1">
    <location>
        <begin position="94"/>
        <end position="108"/>
    </location>
</feature>
<feature type="region of interest" description="Disordered" evidence="1">
    <location>
        <begin position="59"/>
        <end position="448"/>
    </location>
</feature>
<feature type="region of interest" description="Disordered" evidence="1">
    <location>
        <begin position="1"/>
        <end position="22"/>
    </location>
</feature>
<proteinExistence type="predicted"/>
<feature type="compositionally biased region" description="Basic and acidic residues" evidence="1">
    <location>
        <begin position="384"/>
        <end position="394"/>
    </location>
</feature>
<organism evidence="2">
    <name type="scientific">uncultured Solirubrobacteraceae bacterium</name>
    <dbReference type="NCBI Taxonomy" id="1162706"/>
    <lineage>
        <taxon>Bacteria</taxon>
        <taxon>Bacillati</taxon>
        <taxon>Actinomycetota</taxon>
        <taxon>Thermoleophilia</taxon>
        <taxon>Solirubrobacterales</taxon>
        <taxon>Solirubrobacteraceae</taxon>
        <taxon>environmental samples</taxon>
    </lineage>
</organism>
<feature type="compositionally biased region" description="Basic and acidic residues" evidence="1">
    <location>
        <begin position="591"/>
        <end position="600"/>
    </location>
</feature>
<feature type="compositionally biased region" description="Basic residues" evidence="1">
    <location>
        <begin position="59"/>
        <end position="68"/>
    </location>
</feature>
<dbReference type="AlphaFoldDB" id="A0A6J4SBN3"/>
<feature type="compositionally biased region" description="Basic residues" evidence="1">
    <location>
        <begin position="578"/>
        <end position="590"/>
    </location>
</feature>
<feature type="compositionally biased region" description="Basic and acidic residues" evidence="1">
    <location>
        <begin position="362"/>
        <end position="377"/>
    </location>
</feature>
<feature type="compositionally biased region" description="Low complexity" evidence="1">
    <location>
        <begin position="339"/>
        <end position="349"/>
    </location>
</feature>
<evidence type="ECO:0000256" key="1">
    <source>
        <dbReference type="SAM" id="MobiDB-lite"/>
    </source>
</evidence>
<feature type="compositionally biased region" description="Basic residues" evidence="1">
    <location>
        <begin position="137"/>
        <end position="163"/>
    </location>
</feature>
<dbReference type="EMBL" id="CADCVS010000184">
    <property type="protein sequence ID" value="CAA9488378.1"/>
    <property type="molecule type" value="Genomic_DNA"/>
</dbReference>
<name>A0A6J4SBN3_9ACTN</name>
<feature type="compositionally biased region" description="Basic residues" evidence="1">
    <location>
        <begin position="173"/>
        <end position="185"/>
    </location>
</feature>
<gene>
    <name evidence="2" type="ORF">AVDCRST_MAG30-1234</name>
</gene>
<accession>A0A6J4SBN3</accession>
<feature type="compositionally biased region" description="Basic residues" evidence="1">
    <location>
        <begin position="322"/>
        <end position="336"/>
    </location>
</feature>
<feature type="compositionally biased region" description="Basic residues" evidence="1">
    <location>
        <begin position="397"/>
        <end position="417"/>
    </location>
</feature>
<evidence type="ECO:0000313" key="2">
    <source>
        <dbReference type="EMBL" id="CAA9488378.1"/>
    </source>
</evidence>
<feature type="compositionally biased region" description="Basic and acidic residues" evidence="1">
    <location>
        <begin position="535"/>
        <end position="577"/>
    </location>
</feature>
<sequence length="703" mass="80024">DPLARRARRHPLPVPGRHGRRRALALLRRRRGPQRPPAGRRGGHAAHLRLLRQDLRAAGRHHPRHHDGGRRPIGPACRLRDARRSRPAPDPRHGGGRRARGRHRHHRGRQLERHAGQLRLRGLLDRDRARPALRGPQRGHRHRDRPDRRGRRLDRQAGRRGRQRQHDRPVLAHPHRARRERRAHPVLRGFQRGSLPRPDRHGRRQGRDDRAGDQGRRRRDPDGEPGLPEPAQRRRLAGAVRRGRNEGQQQREDLRGRRPGGGPRLGRARVADRRQLCRADPVGPRGARRQPARVGAVRLRRRAAPAAPGRGHHDGLQALPGRQRRARRARRVRRAAGHPGLRPGRQPEGPGERRARRGQGGRHHEPEPVRPQHERPQGHGPLRSGERPRHDEPGLRQQRRARLRGVHLRRARRRRPVRAPPGRRSARARRGVQPGRRQRARDHGLRPALALARLRAVRDRRRAVRLPHPRSGAARHGGHRPGGGADRGRRRAGRRDRRGRPGDRLGDVPAQRPAVRVGQRAGRRIAVQRRRARRVLGDARRQPAPERDLHARGRRERRDADHDERRAADRRRQPGRPERRRQHRAVRRPPRQGEAHHREAQAVARPAPALPLHRLRAPDAARRGVAGAGLRLGPLLRADQGGSQDHLHPPRAAEQHVQLQGAGLLQEPQALRAPLEALHPRPLPGQRPPAGAERPDAAGPRPL</sequence>
<feature type="region of interest" description="Disordered" evidence="1">
    <location>
        <begin position="27"/>
        <end position="46"/>
    </location>
</feature>
<feature type="compositionally biased region" description="Basic residues" evidence="1">
    <location>
        <begin position="488"/>
        <end position="498"/>
    </location>
</feature>
<feature type="region of interest" description="Disordered" evidence="1">
    <location>
        <begin position="460"/>
        <end position="612"/>
    </location>
</feature>
<protein>
    <submittedName>
        <fullName evidence="2">Uncharacterized protein</fullName>
    </submittedName>
</protein>
<feature type="compositionally biased region" description="Basic and acidic residues" evidence="1">
    <location>
        <begin position="205"/>
        <end position="222"/>
    </location>
</feature>
<feature type="compositionally biased region" description="Basic and acidic residues" evidence="1">
    <location>
        <begin position="243"/>
        <end position="256"/>
    </location>
</feature>
<reference evidence="2" key="1">
    <citation type="submission" date="2020-02" db="EMBL/GenBank/DDBJ databases">
        <authorList>
            <person name="Meier V. D."/>
        </authorList>
    </citation>
    <scope>NUCLEOTIDE SEQUENCE</scope>
    <source>
        <strain evidence="2">AVDCRST_MAG30</strain>
    </source>
</reference>
<feature type="compositionally biased region" description="Basic and acidic residues" evidence="1">
    <location>
        <begin position="645"/>
        <end position="654"/>
    </location>
</feature>
<feature type="compositionally biased region" description="Basic residues" evidence="1">
    <location>
        <begin position="424"/>
        <end position="440"/>
    </location>
</feature>
<feature type="non-terminal residue" evidence="2">
    <location>
        <position position="703"/>
    </location>
</feature>
<feature type="compositionally biased region" description="Basic residues" evidence="1">
    <location>
        <begin position="521"/>
        <end position="534"/>
    </location>
</feature>
<feature type="compositionally biased region" description="Basic and acidic residues" evidence="1">
    <location>
        <begin position="78"/>
        <end position="93"/>
    </location>
</feature>
<feature type="region of interest" description="Disordered" evidence="1">
    <location>
        <begin position="636"/>
        <end position="703"/>
    </location>
</feature>